<reference evidence="1 2" key="1">
    <citation type="submission" date="2019-03" db="EMBL/GenBank/DDBJ databases">
        <title>The genome sequence of a newly discovered highly antifungal drug resistant Aspergillus species, Aspergillus tanneri NIH 1004.</title>
        <authorList>
            <person name="Mounaud S."/>
            <person name="Singh I."/>
            <person name="Joardar V."/>
            <person name="Pakala S."/>
            <person name="Pakala S."/>
            <person name="Venepally P."/>
            <person name="Hoover J."/>
            <person name="Nierman W."/>
            <person name="Chung J."/>
            <person name="Losada L."/>
        </authorList>
    </citation>
    <scope>NUCLEOTIDE SEQUENCE [LARGE SCALE GENOMIC DNA]</scope>
    <source>
        <strain evidence="1 2">NIH1004</strain>
    </source>
</reference>
<sequence length="58" mass="6929">MRKEAARATISENPRQVFITHIEAKLYLQRHKPGNVDWDNLPLEPISFLKERHNDQFE</sequence>
<name>A0A4S3J4Y1_9EURO</name>
<accession>A0A4S3J4Y1</accession>
<keyword evidence="2" id="KW-1185">Reference proteome</keyword>
<dbReference type="Proteomes" id="UP000308092">
    <property type="component" value="Unassembled WGS sequence"/>
</dbReference>
<comment type="caution">
    <text evidence="1">The sequence shown here is derived from an EMBL/GenBank/DDBJ whole genome shotgun (WGS) entry which is preliminary data.</text>
</comment>
<dbReference type="AlphaFoldDB" id="A0A4S3J4Y1"/>
<dbReference type="VEuPathDB" id="FungiDB:EYZ11_010604"/>
<gene>
    <name evidence="1" type="ORF">EYZ11_010604</name>
</gene>
<evidence type="ECO:0000313" key="2">
    <source>
        <dbReference type="Proteomes" id="UP000308092"/>
    </source>
</evidence>
<organism evidence="1 2">
    <name type="scientific">Aspergillus tanneri</name>
    <dbReference type="NCBI Taxonomy" id="1220188"/>
    <lineage>
        <taxon>Eukaryota</taxon>
        <taxon>Fungi</taxon>
        <taxon>Dikarya</taxon>
        <taxon>Ascomycota</taxon>
        <taxon>Pezizomycotina</taxon>
        <taxon>Eurotiomycetes</taxon>
        <taxon>Eurotiomycetidae</taxon>
        <taxon>Eurotiales</taxon>
        <taxon>Aspergillaceae</taxon>
        <taxon>Aspergillus</taxon>
        <taxon>Aspergillus subgen. Circumdati</taxon>
    </lineage>
</organism>
<proteinExistence type="predicted"/>
<protein>
    <submittedName>
        <fullName evidence="1">Uncharacterized protein</fullName>
    </submittedName>
</protein>
<dbReference type="EMBL" id="SOSA01000582">
    <property type="protein sequence ID" value="THC89939.1"/>
    <property type="molecule type" value="Genomic_DNA"/>
</dbReference>
<evidence type="ECO:0000313" key="1">
    <source>
        <dbReference type="EMBL" id="THC89939.1"/>
    </source>
</evidence>